<reference evidence="2 3" key="1">
    <citation type="journal article" date="2010" name="Nature">
        <title>Genome sequencing and analysis of the model grass Brachypodium distachyon.</title>
        <authorList>
            <consortium name="International Brachypodium Initiative"/>
        </authorList>
    </citation>
    <scope>NUCLEOTIDE SEQUENCE [LARGE SCALE GENOMIC DNA]</scope>
    <source>
        <strain evidence="2 3">Bd21</strain>
    </source>
</reference>
<name>A0A2K2DAA7_BRADI</name>
<feature type="compositionally biased region" description="Basic and acidic residues" evidence="1">
    <location>
        <begin position="12"/>
        <end position="26"/>
    </location>
</feature>
<accession>A0A2K2DAA7</accession>
<evidence type="ECO:0000313" key="3">
    <source>
        <dbReference type="EnsemblPlants" id="PNT71208"/>
    </source>
</evidence>
<evidence type="ECO:0000313" key="2">
    <source>
        <dbReference type="EMBL" id="PNT71208.1"/>
    </source>
</evidence>
<proteinExistence type="predicted"/>
<feature type="region of interest" description="Disordered" evidence="1">
    <location>
        <begin position="184"/>
        <end position="248"/>
    </location>
</feature>
<dbReference type="InParanoid" id="A0A2K2DAA7"/>
<reference evidence="3" key="3">
    <citation type="submission" date="2018-08" db="UniProtKB">
        <authorList>
            <consortium name="EnsemblPlants"/>
        </authorList>
    </citation>
    <scope>IDENTIFICATION</scope>
    <source>
        <strain evidence="3">cv. Bd21</strain>
    </source>
</reference>
<dbReference type="AlphaFoldDB" id="A0A2K2DAA7"/>
<keyword evidence="4" id="KW-1185">Reference proteome</keyword>
<feature type="region of interest" description="Disordered" evidence="1">
    <location>
        <begin position="57"/>
        <end position="77"/>
    </location>
</feature>
<evidence type="ECO:0000256" key="1">
    <source>
        <dbReference type="SAM" id="MobiDB-lite"/>
    </source>
</evidence>
<reference evidence="2" key="2">
    <citation type="submission" date="2017-06" db="EMBL/GenBank/DDBJ databases">
        <title>WGS assembly of Brachypodium distachyon.</title>
        <authorList>
            <consortium name="The International Brachypodium Initiative"/>
            <person name="Lucas S."/>
            <person name="Harmon-Smith M."/>
            <person name="Lail K."/>
            <person name="Tice H."/>
            <person name="Grimwood J."/>
            <person name="Bruce D."/>
            <person name="Barry K."/>
            <person name="Shu S."/>
            <person name="Lindquist E."/>
            <person name="Wang M."/>
            <person name="Pitluck S."/>
            <person name="Vogel J.P."/>
            <person name="Garvin D.F."/>
            <person name="Mockler T.C."/>
            <person name="Schmutz J."/>
            <person name="Rokhsar D."/>
            <person name="Bevan M.W."/>
        </authorList>
    </citation>
    <scope>NUCLEOTIDE SEQUENCE</scope>
    <source>
        <strain evidence="2">Bd21</strain>
    </source>
</reference>
<gene>
    <name evidence="2" type="ORF">BRADI_2g24866v3</name>
</gene>
<sequence>MATTEAGGAVPARERDTGAGHVDELRGAITPEESASPITEEDRDRCVKQLGRQVGNLEIEINPGPPTIGSLEPAPSGTQSGVEEILIEAQRLARDKAQELGVQGKLPVLHRAQKVAKESISRRGKPIMLTKDKKLLLQKRAELPFLSRQRSLLHSHIEAHDNLGRDQNLQLSVAHKFVAPTLEALSGQPKSRSDPLQGFDNVSQLRPRRGHHLQKARNLGPKSFKMKSPAHPQISRQVKDQGAMIGGGRAERREISIRKHHLPIHRRKHPVQALHSNTN</sequence>
<dbReference type="EMBL" id="CM000881">
    <property type="protein sequence ID" value="PNT71208.1"/>
    <property type="molecule type" value="Genomic_DNA"/>
</dbReference>
<organism evidence="2">
    <name type="scientific">Brachypodium distachyon</name>
    <name type="common">Purple false brome</name>
    <name type="synonym">Trachynia distachya</name>
    <dbReference type="NCBI Taxonomy" id="15368"/>
    <lineage>
        <taxon>Eukaryota</taxon>
        <taxon>Viridiplantae</taxon>
        <taxon>Streptophyta</taxon>
        <taxon>Embryophyta</taxon>
        <taxon>Tracheophyta</taxon>
        <taxon>Spermatophyta</taxon>
        <taxon>Magnoliopsida</taxon>
        <taxon>Liliopsida</taxon>
        <taxon>Poales</taxon>
        <taxon>Poaceae</taxon>
        <taxon>BOP clade</taxon>
        <taxon>Pooideae</taxon>
        <taxon>Stipodae</taxon>
        <taxon>Brachypodieae</taxon>
        <taxon>Brachypodium</taxon>
    </lineage>
</organism>
<feature type="region of interest" description="Disordered" evidence="1">
    <location>
        <begin position="1"/>
        <end position="44"/>
    </location>
</feature>
<dbReference type="EnsemblPlants" id="PNT71208">
    <property type="protein sequence ID" value="PNT71208"/>
    <property type="gene ID" value="BRADI_2g24866v3"/>
</dbReference>
<evidence type="ECO:0000313" key="4">
    <source>
        <dbReference type="Proteomes" id="UP000008810"/>
    </source>
</evidence>
<protein>
    <submittedName>
        <fullName evidence="2 3">Uncharacterized protein</fullName>
    </submittedName>
</protein>
<feature type="compositionally biased region" description="Basic residues" evidence="1">
    <location>
        <begin position="206"/>
        <end position="215"/>
    </location>
</feature>
<dbReference type="Gramene" id="PNT71208">
    <property type="protein sequence ID" value="PNT71208"/>
    <property type="gene ID" value="BRADI_2g24866v3"/>
</dbReference>
<dbReference type="Proteomes" id="UP000008810">
    <property type="component" value="Chromosome 2"/>
</dbReference>